<evidence type="ECO:0000256" key="1">
    <source>
        <dbReference type="PROSITE-ProRule" id="PRU00371"/>
    </source>
</evidence>
<dbReference type="GO" id="GO:0005667">
    <property type="term" value="C:transcription regulator complex"/>
    <property type="evidence" value="ECO:0007669"/>
    <property type="project" value="TreeGrafter"/>
</dbReference>
<dbReference type="Proteomes" id="UP000466442">
    <property type="component" value="Unassembled WGS sequence"/>
</dbReference>
<dbReference type="Pfam" id="PF02944">
    <property type="entry name" value="BESS"/>
    <property type="match status" value="1"/>
</dbReference>
<dbReference type="Pfam" id="PF10545">
    <property type="entry name" value="MADF_DNA_bdg"/>
    <property type="match status" value="1"/>
</dbReference>
<protein>
    <recommendedName>
        <fullName evidence="4">BESS domain-containing protein</fullName>
    </recommendedName>
</protein>
<dbReference type="GO" id="GO:0005634">
    <property type="term" value="C:nucleus"/>
    <property type="evidence" value="ECO:0007669"/>
    <property type="project" value="UniProtKB-SubCell"/>
</dbReference>
<dbReference type="PANTHER" id="PTHR12243">
    <property type="entry name" value="MADF DOMAIN TRANSCRIPTION FACTOR"/>
    <property type="match status" value="1"/>
</dbReference>
<dbReference type="InterPro" id="IPR006578">
    <property type="entry name" value="MADF-dom"/>
</dbReference>
<accession>A0A6A4INY5</accession>
<comment type="subcellular location">
    <subcellularLocation>
        <location evidence="1">Nucleus</location>
    </subcellularLocation>
</comment>
<dbReference type="EMBL" id="WIXP02000003">
    <property type="protein sequence ID" value="KAF6213065.1"/>
    <property type="molecule type" value="Genomic_DNA"/>
</dbReference>
<dbReference type="PROSITE" id="PS51031">
    <property type="entry name" value="BESS"/>
    <property type="match status" value="1"/>
</dbReference>
<dbReference type="AlphaFoldDB" id="A0A6A4INY5"/>
<dbReference type="PROSITE" id="PS51029">
    <property type="entry name" value="MADF"/>
    <property type="match status" value="1"/>
</dbReference>
<evidence type="ECO:0008006" key="4">
    <source>
        <dbReference type="Google" id="ProtNLM"/>
    </source>
</evidence>
<dbReference type="GO" id="GO:0006357">
    <property type="term" value="P:regulation of transcription by RNA polymerase II"/>
    <property type="evidence" value="ECO:0007669"/>
    <property type="project" value="TreeGrafter"/>
</dbReference>
<evidence type="ECO:0000313" key="3">
    <source>
        <dbReference type="Proteomes" id="UP000466442"/>
    </source>
</evidence>
<evidence type="ECO:0000313" key="2">
    <source>
        <dbReference type="EMBL" id="KAF6213065.1"/>
    </source>
</evidence>
<dbReference type="GO" id="GO:0003677">
    <property type="term" value="F:DNA binding"/>
    <property type="evidence" value="ECO:0007669"/>
    <property type="project" value="InterPro"/>
</dbReference>
<keyword evidence="3" id="KW-1185">Reference proteome</keyword>
<sequence>MDESAELLIESVEARPALYNKALKDYANANIKKILWEEVCEQVVPNWSALHGEERSKVGLDIPKKWLNLRSCFSRELRQQKTHKSGKGAKKRRKYIYFDKLLFLLPSIEDKQTTSTLDPQDEVSDHEKIGGPPPVETLSTGRPPKRKTPEPKNQNDDFQNSLLNLLREKKSLDDDEDVLFALSLVPTMKSLDDFTKFDLKLKIMELLKSAKWPQHVRQHPHTSAAAGQQLIHQSCCEGNLSFQRTGSVVQSN</sequence>
<dbReference type="SMART" id="SM00595">
    <property type="entry name" value="MADF"/>
    <property type="match status" value="1"/>
</dbReference>
<gene>
    <name evidence="2" type="ORF">GE061_010779</name>
</gene>
<organism evidence="2 3">
    <name type="scientific">Apolygus lucorum</name>
    <name type="common">Small green plant bug</name>
    <name type="synonym">Lygocoris lucorum</name>
    <dbReference type="NCBI Taxonomy" id="248454"/>
    <lineage>
        <taxon>Eukaryota</taxon>
        <taxon>Metazoa</taxon>
        <taxon>Ecdysozoa</taxon>
        <taxon>Arthropoda</taxon>
        <taxon>Hexapoda</taxon>
        <taxon>Insecta</taxon>
        <taxon>Pterygota</taxon>
        <taxon>Neoptera</taxon>
        <taxon>Paraneoptera</taxon>
        <taxon>Hemiptera</taxon>
        <taxon>Heteroptera</taxon>
        <taxon>Panheteroptera</taxon>
        <taxon>Cimicomorpha</taxon>
        <taxon>Miridae</taxon>
        <taxon>Mirini</taxon>
        <taxon>Apolygus</taxon>
    </lineage>
</organism>
<dbReference type="InterPro" id="IPR004210">
    <property type="entry name" value="BESS_motif"/>
</dbReference>
<dbReference type="InterPro" id="IPR039353">
    <property type="entry name" value="TF_Adf1"/>
</dbReference>
<proteinExistence type="predicted"/>
<dbReference type="OrthoDB" id="6627638at2759"/>
<comment type="caution">
    <text evidence="2">The sequence shown here is derived from an EMBL/GenBank/DDBJ whole genome shotgun (WGS) entry which is preliminary data.</text>
</comment>
<reference evidence="2" key="1">
    <citation type="journal article" date="2021" name="Mol. Ecol. Resour.">
        <title>Apolygus lucorum genome provides insights into omnivorousness and mesophyll feeding.</title>
        <authorList>
            <person name="Liu Y."/>
            <person name="Liu H."/>
            <person name="Wang H."/>
            <person name="Huang T."/>
            <person name="Liu B."/>
            <person name="Yang B."/>
            <person name="Yin L."/>
            <person name="Li B."/>
            <person name="Zhang Y."/>
            <person name="Zhang S."/>
            <person name="Jiang F."/>
            <person name="Zhang X."/>
            <person name="Ren Y."/>
            <person name="Wang B."/>
            <person name="Wang S."/>
            <person name="Lu Y."/>
            <person name="Wu K."/>
            <person name="Fan W."/>
            <person name="Wang G."/>
        </authorList>
    </citation>
    <scope>NUCLEOTIDE SEQUENCE</scope>
    <source>
        <strain evidence="2">12Hb</strain>
    </source>
</reference>
<keyword evidence="1" id="KW-0539">Nucleus</keyword>
<name>A0A6A4INY5_APOLU</name>
<dbReference type="PANTHER" id="PTHR12243:SF69">
    <property type="entry name" value="SI:CH73-59F11.3"/>
    <property type="match status" value="1"/>
</dbReference>